<dbReference type="KEGG" id="peo:AS203_05265"/>
<evidence type="ECO:0000313" key="2">
    <source>
        <dbReference type="Proteomes" id="UP000056252"/>
    </source>
</evidence>
<gene>
    <name evidence="1" type="ORF">AS203_05265</name>
</gene>
<protein>
    <submittedName>
        <fullName evidence="1">Uncharacterized protein</fullName>
    </submittedName>
</protein>
<organism evidence="1 2">
    <name type="scientific">Hoylesella enoeca</name>
    <dbReference type="NCBI Taxonomy" id="76123"/>
    <lineage>
        <taxon>Bacteria</taxon>
        <taxon>Pseudomonadati</taxon>
        <taxon>Bacteroidota</taxon>
        <taxon>Bacteroidia</taxon>
        <taxon>Bacteroidales</taxon>
        <taxon>Prevotellaceae</taxon>
        <taxon>Hoylesella</taxon>
    </lineage>
</organism>
<reference evidence="2" key="1">
    <citation type="submission" date="2015-11" db="EMBL/GenBank/DDBJ databases">
        <authorList>
            <person name="Holder M.E."/>
            <person name="Ajami N.J."/>
            <person name="Petrosino J.F."/>
        </authorList>
    </citation>
    <scope>NUCLEOTIDE SEQUENCE [LARGE SCALE GENOMIC DNA]</scope>
    <source>
        <strain evidence="2">F0113</strain>
    </source>
</reference>
<dbReference type="RefSeq" id="WP_025065546.1">
    <property type="nucleotide sequence ID" value="NZ_CP013195.1"/>
</dbReference>
<name>A0A0S2KJV4_9BACT</name>
<accession>A0A0S2KJV4</accession>
<dbReference type="EMBL" id="CP013195">
    <property type="protein sequence ID" value="ALO48560.1"/>
    <property type="molecule type" value="Genomic_DNA"/>
</dbReference>
<keyword evidence="2" id="KW-1185">Reference proteome</keyword>
<dbReference type="OrthoDB" id="1067503at2"/>
<dbReference type="AlphaFoldDB" id="A0A0S2KJV4"/>
<dbReference type="STRING" id="76123.AS203_05265"/>
<dbReference type="Proteomes" id="UP000056252">
    <property type="component" value="Chromosome"/>
</dbReference>
<sequence>MIFSLLSHRFLLVVSAALFPLLLTAQTPLANRVKAMARHLPAGAEVVSKYTDNHRHCLYYTLYNRLFRYDVVTNKSVGVEFSSSSYARLLRTFLSPDGNCIFVVVRKTGDEVSNSYNMEQLWRYDSRSRKSSNMGSGFSIVCCRDSIIIKKVVRSLNPSRPFSHRQWIAKDHYYDFDGHMLDAKDEYRLK</sequence>
<proteinExistence type="predicted"/>
<evidence type="ECO:0000313" key="1">
    <source>
        <dbReference type="EMBL" id="ALO48560.1"/>
    </source>
</evidence>